<evidence type="ECO:0000313" key="3">
    <source>
        <dbReference type="Proteomes" id="UP000249065"/>
    </source>
</evidence>
<protein>
    <submittedName>
        <fullName evidence="2">Uncharacterized protein</fullName>
    </submittedName>
</protein>
<name>A0A327MBJ7_9PROT</name>
<dbReference type="Proteomes" id="UP000249065">
    <property type="component" value="Unassembled WGS sequence"/>
</dbReference>
<comment type="caution">
    <text evidence="2">The sequence shown here is derived from an EMBL/GenBank/DDBJ whole genome shotgun (WGS) entry which is preliminary data.</text>
</comment>
<dbReference type="EMBL" id="QLIX01000002">
    <property type="protein sequence ID" value="RAI60320.1"/>
    <property type="molecule type" value="Genomic_DNA"/>
</dbReference>
<evidence type="ECO:0000313" key="2">
    <source>
        <dbReference type="EMBL" id="RAI60320.1"/>
    </source>
</evidence>
<organism evidence="2 3">
    <name type="scientific">Roseicella frigidaeris</name>
    <dbReference type="NCBI Taxonomy" id="2230885"/>
    <lineage>
        <taxon>Bacteria</taxon>
        <taxon>Pseudomonadati</taxon>
        <taxon>Pseudomonadota</taxon>
        <taxon>Alphaproteobacteria</taxon>
        <taxon>Acetobacterales</taxon>
        <taxon>Roseomonadaceae</taxon>
        <taxon>Roseicella</taxon>
    </lineage>
</organism>
<feature type="coiled-coil region" evidence="1">
    <location>
        <begin position="201"/>
        <end position="235"/>
    </location>
</feature>
<keyword evidence="3" id="KW-1185">Reference proteome</keyword>
<dbReference type="AlphaFoldDB" id="A0A327MBJ7"/>
<accession>A0A327MBJ7</accession>
<proteinExistence type="predicted"/>
<evidence type="ECO:0000256" key="1">
    <source>
        <dbReference type="SAM" id="Coils"/>
    </source>
</evidence>
<keyword evidence="1" id="KW-0175">Coiled coil</keyword>
<reference evidence="3" key="1">
    <citation type="submission" date="2018-06" db="EMBL/GenBank/DDBJ databases">
        <authorList>
            <person name="Khan S.A."/>
        </authorList>
    </citation>
    <scope>NUCLEOTIDE SEQUENCE [LARGE SCALE GENOMIC DNA]</scope>
    <source>
        <strain evidence="3">DB-1506</strain>
    </source>
</reference>
<sequence length="426" mass="45325">MDGFQAIFCPLIPLGAGPDGLSLRALRPLPDIETLLLHCRGIEVGRLSLPAGLQQDEVSCIPVTRLPRVPLPAELRVSTARDGRDLTRPWRLDSAAAALTLLGPPEIRIEDLRLDHGVLRGTAREPRNGLLEPVLYARINGSGARMVGTEPPIGLPEGGCAFRFALPIHPADLTESGLSVTLLLVGQEAPVGSFAWARQEAGPAERRLVELEGRLRQLEEETAAAQQGLQAAMERRLALQQERIDAFIAAASTLLFDRLAGAPASGEDALRSLLADSGAVAAGDPLLDRLARRVELPLDSGLFGAGWHREEVYPHGAFRWMGPRSLLLNPVGDRDLVAVTLEISALYRAAAPAITAALDEAAAEVAVTPCGPDGFVLRLAPPGGPRPVRLLRLDSQTGGCPAEEGESGDRRLLAAAVSRIVFEYAG</sequence>
<gene>
    <name evidence="2" type="ORF">DOO78_04420</name>
</gene>